<gene>
    <name evidence="5" type="ORF">H310_05129</name>
</gene>
<dbReference type="VEuPathDB" id="FungiDB:H310_05129"/>
<keyword evidence="2" id="KW-0677">Repeat</keyword>
<dbReference type="InterPro" id="IPR001680">
    <property type="entry name" value="WD40_rpt"/>
</dbReference>
<dbReference type="RefSeq" id="XP_008867990.1">
    <property type="nucleotide sequence ID" value="XM_008869768.1"/>
</dbReference>
<organism evidence="5">
    <name type="scientific">Aphanomyces invadans</name>
    <dbReference type="NCBI Taxonomy" id="157072"/>
    <lineage>
        <taxon>Eukaryota</taxon>
        <taxon>Sar</taxon>
        <taxon>Stramenopiles</taxon>
        <taxon>Oomycota</taxon>
        <taxon>Saprolegniomycetes</taxon>
        <taxon>Saprolegniales</taxon>
        <taxon>Verrucalvaceae</taxon>
        <taxon>Aphanomyces</taxon>
    </lineage>
</organism>
<protein>
    <recommendedName>
        <fullName evidence="6">Anaphase-promoting complex subunit 4 WD40 domain-containing protein</fullName>
    </recommendedName>
</protein>
<proteinExistence type="predicted"/>
<dbReference type="GO" id="GO:0030968">
    <property type="term" value="P:endoplasmic reticulum unfolded protein response"/>
    <property type="evidence" value="ECO:0007669"/>
    <property type="project" value="TreeGrafter"/>
</dbReference>
<dbReference type="InterPro" id="IPR042410">
    <property type="entry name" value="WBSCR13"/>
</dbReference>
<feature type="compositionally biased region" description="Basic and acidic residues" evidence="4">
    <location>
        <begin position="30"/>
        <end position="48"/>
    </location>
</feature>
<dbReference type="OrthoDB" id="346371at2759"/>
<reference evidence="5" key="1">
    <citation type="submission" date="2013-12" db="EMBL/GenBank/DDBJ databases">
        <title>The Genome Sequence of Aphanomyces invadans NJM9701.</title>
        <authorList>
            <consortium name="The Broad Institute Genomics Platform"/>
            <person name="Russ C."/>
            <person name="Tyler B."/>
            <person name="van West P."/>
            <person name="Dieguez-Uribeondo J."/>
            <person name="Young S.K."/>
            <person name="Zeng Q."/>
            <person name="Gargeya S."/>
            <person name="Fitzgerald M."/>
            <person name="Abouelleil A."/>
            <person name="Alvarado L."/>
            <person name="Chapman S.B."/>
            <person name="Gainer-Dewar J."/>
            <person name="Goldberg J."/>
            <person name="Griggs A."/>
            <person name="Gujja S."/>
            <person name="Hansen M."/>
            <person name="Howarth C."/>
            <person name="Imamovic A."/>
            <person name="Ireland A."/>
            <person name="Larimer J."/>
            <person name="McCowan C."/>
            <person name="Murphy C."/>
            <person name="Pearson M."/>
            <person name="Poon T.W."/>
            <person name="Priest M."/>
            <person name="Roberts A."/>
            <person name="Saif S."/>
            <person name="Shea T."/>
            <person name="Sykes S."/>
            <person name="Wortman J."/>
            <person name="Nusbaum C."/>
            <person name="Birren B."/>
        </authorList>
    </citation>
    <scope>NUCLEOTIDE SEQUENCE [LARGE SCALE GENOMIC DNA]</scope>
    <source>
        <strain evidence="5">NJM9701</strain>
    </source>
</reference>
<feature type="repeat" description="WD" evidence="3">
    <location>
        <begin position="276"/>
        <end position="321"/>
    </location>
</feature>
<dbReference type="STRING" id="157072.A0A024UBH5"/>
<evidence type="ECO:0000313" key="5">
    <source>
        <dbReference type="EMBL" id="ETW03761.1"/>
    </source>
</evidence>
<dbReference type="GeneID" id="20082179"/>
<dbReference type="PROSITE" id="PS50294">
    <property type="entry name" value="WD_REPEATS_REGION"/>
    <property type="match status" value="2"/>
</dbReference>
<dbReference type="Pfam" id="PF00400">
    <property type="entry name" value="WD40"/>
    <property type="match status" value="2"/>
</dbReference>
<dbReference type="EMBL" id="KI913959">
    <property type="protein sequence ID" value="ETW03761.1"/>
    <property type="molecule type" value="Genomic_DNA"/>
</dbReference>
<dbReference type="Gene3D" id="2.130.10.10">
    <property type="entry name" value="YVTN repeat-like/Quinoprotein amine dehydrogenase"/>
    <property type="match status" value="2"/>
</dbReference>
<evidence type="ECO:0000256" key="4">
    <source>
        <dbReference type="SAM" id="MobiDB-lite"/>
    </source>
</evidence>
<sequence>MYTVFALVVLVVLGVAGYLFLNRQAVASANEHRGTKGLQPKEHSDMPKPHTKKPHLKHHGPTHHHANSADIAKPKQPHVPDHPLLCHVLKGHTGPITSACFSPNGRFIATASTDRTIRLTLRESLGSKNPTFKTINIPYDYATTCTFSSDGKTLGVVTADGQAVMLYHKFKTKPECLHTFPIHHDVASLLLNDVGDKWMTIVTVGRDDDTVVKCWDVDGALLQSTNIHQIQNFHGMQSKDNRFIAVAAFTPEVKIYEIHRKKGTGAFDKMHKVMALQGHTSGVLDVAFDGSDSTPVNHIVTTSKDGSVRVWDINVRYKLEEDPKCIKTYTSSVVYSTIDVTPNGKLLALGHGQDVTFVRVDSMEVVLSIAHAQEDAITRLQFDAAGYQLLVQGTNTRLVKVYNAPGVAA</sequence>
<name>A0A024UBH5_9STRA</name>
<feature type="region of interest" description="Disordered" evidence="4">
    <location>
        <begin position="29"/>
        <end position="76"/>
    </location>
</feature>
<accession>A0A024UBH5</accession>
<dbReference type="eggNOG" id="KOG2096">
    <property type="taxonomic scope" value="Eukaryota"/>
</dbReference>
<dbReference type="GO" id="GO:0005783">
    <property type="term" value="C:endoplasmic reticulum"/>
    <property type="evidence" value="ECO:0007669"/>
    <property type="project" value="TreeGrafter"/>
</dbReference>
<dbReference type="InterPro" id="IPR015943">
    <property type="entry name" value="WD40/YVTN_repeat-like_dom_sf"/>
</dbReference>
<evidence type="ECO:0000256" key="2">
    <source>
        <dbReference type="ARBA" id="ARBA00022737"/>
    </source>
</evidence>
<dbReference type="AlphaFoldDB" id="A0A024UBH5"/>
<evidence type="ECO:0000256" key="3">
    <source>
        <dbReference type="PROSITE-ProRule" id="PRU00221"/>
    </source>
</evidence>
<dbReference type="SMART" id="SM00320">
    <property type="entry name" value="WD40"/>
    <property type="match status" value="5"/>
</dbReference>
<dbReference type="PROSITE" id="PS50082">
    <property type="entry name" value="WD_REPEATS_2"/>
    <property type="match status" value="2"/>
</dbReference>
<dbReference type="InterPro" id="IPR019775">
    <property type="entry name" value="WD40_repeat_CS"/>
</dbReference>
<feature type="compositionally biased region" description="Basic residues" evidence="4">
    <location>
        <begin position="49"/>
        <end position="66"/>
    </location>
</feature>
<feature type="repeat" description="WD" evidence="3">
    <location>
        <begin position="89"/>
        <end position="119"/>
    </location>
</feature>
<dbReference type="PANTHER" id="PTHR44321:SF1">
    <property type="entry name" value="TRANSDUCIN BETA-LIKE PROTEIN 2"/>
    <property type="match status" value="1"/>
</dbReference>
<evidence type="ECO:0008006" key="6">
    <source>
        <dbReference type="Google" id="ProtNLM"/>
    </source>
</evidence>
<keyword evidence="1 3" id="KW-0853">WD repeat</keyword>
<dbReference type="PANTHER" id="PTHR44321">
    <property type="entry name" value="TRANSDUCIN BETA-LIKE PROTEIN 2"/>
    <property type="match status" value="1"/>
</dbReference>
<dbReference type="PROSITE" id="PS00678">
    <property type="entry name" value="WD_REPEATS_1"/>
    <property type="match status" value="1"/>
</dbReference>
<evidence type="ECO:0000256" key="1">
    <source>
        <dbReference type="ARBA" id="ARBA00022574"/>
    </source>
</evidence>
<dbReference type="SUPFAM" id="SSF50978">
    <property type="entry name" value="WD40 repeat-like"/>
    <property type="match status" value="1"/>
</dbReference>
<dbReference type="InterPro" id="IPR036322">
    <property type="entry name" value="WD40_repeat_dom_sf"/>
</dbReference>